<protein>
    <submittedName>
        <fullName evidence="1">Uncharacterized protein</fullName>
    </submittedName>
</protein>
<dbReference type="EMBL" id="CM042029">
    <property type="protein sequence ID" value="KAI3796313.1"/>
    <property type="molecule type" value="Genomic_DNA"/>
</dbReference>
<proteinExistence type="predicted"/>
<evidence type="ECO:0000313" key="1">
    <source>
        <dbReference type="EMBL" id="KAI3796313.1"/>
    </source>
</evidence>
<reference evidence="2" key="1">
    <citation type="journal article" date="2022" name="Mol. Ecol. Resour.">
        <title>The genomes of chicory, endive, great burdock and yacon provide insights into Asteraceae palaeo-polyploidization history and plant inulin production.</title>
        <authorList>
            <person name="Fan W."/>
            <person name="Wang S."/>
            <person name="Wang H."/>
            <person name="Wang A."/>
            <person name="Jiang F."/>
            <person name="Liu H."/>
            <person name="Zhao H."/>
            <person name="Xu D."/>
            <person name="Zhang Y."/>
        </authorList>
    </citation>
    <scope>NUCLEOTIDE SEQUENCE [LARGE SCALE GENOMIC DNA]</scope>
    <source>
        <strain evidence="2">cv. Yunnan</strain>
    </source>
</reference>
<name>A0ACB9HK61_9ASTR</name>
<reference evidence="1 2" key="2">
    <citation type="journal article" date="2022" name="Mol. Ecol. Resour.">
        <title>The genomes of chicory, endive, great burdock and yacon provide insights into Asteraceae paleo-polyploidization history and plant inulin production.</title>
        <authorList>
            <person name="Fan W."/>
            <person name="Wang S."/>
            <person name="Wang H."/>
            <person name="Wang A."/>
            <person name="Jiang F."/>
            <person name="Liu H."/>
            <person name="Zhao H."/>
            <person name="Xu D."/>
            <person name="Zhang Y."/>
        </authorList>
    </citation>
    <scope>NUCLEOTIDE SEQUENCE [LARGE SCALE GENOMIC DNA]</scope>
    <source>
        <strain evidence="2">cv. Yunnan</strain>
        <tissue evidence="1">Leaves</tissue>
    </source>
</reference>
<dbReference type="Proteomes" id="UP001056120">
    <property type="component" value="Linkage Group LG12"/>
</dbReference>
<gene>
    <name evidence="1" type="ORF">L1987_38980</name>
</gene>
<evidence type="ECO:0000313" key="2">
    <source>
        <dbReference type="Proteomes" id="UP001056120"/>
    </source>
</evidence>
<comment type="caution">
    <text evidence="1">The sequence shown here is derived from an EMBL/GenBank/DDBJ whole genome shotgun (WGS) entry which is preliminary data.</text>
</comment>
<keyword evidence="2" id="KW-1185">Reference proteome</keyword>
<organism evidence="1 2">
    <name type="scientific">Smallanthus sonchifolius</name>
    <dbReference type="NCBI Taxonomy" id="185202"/>
    <lineage>
        <taxon>Eukaryota</taxon>
        <taxon>Viridiplantae</taxon>
        <taxon>Streptophyta</taxon>
        <taxon>Embryophyta</taxon>
        <taxon>Tracheophyta</taxon>
        <taxon>Spermatophyta</taxon>
        <taxon>Magnoliopsida</taxon>
        <taxon>eudicotyledons</taxon>
        <taxon>Gunneridae</taxon>
        <taxon>Pentapetalae</taxon>
        <taxon>asterids</taxon>
        <taxon>campanulids</taxon>
        <taxon>Asterales</taxon>
        <taxon>Asteraceae</taxon>
        <taxon>Asteroideae</taxon>
        <taxon>Heliantheae alliance</taxon>
        <taxon>Millerieae</taxon>
        <taxon>Smallanthus</taxon>
    </lineage>
</organism>
<accession>A0ACB9HK61</accession>
<sequence length="157" mass="18081">MLYLKAVVLEGLRRHPPAHFLLPLKVMKEVEVGGYMFPQGAIINFMVSEIGLDPKVWDEPMEFKPERFLVDDGVFDINGSKGIKMMPFGARRRLCPGSDLALLHLEYFVANLVWYFDWSVPDGCHFDLDEKNEFTIVMKNPLQARISSRVEKIKHLS</sequence>